<dbReference type="RefSeq" id="WP_317901015.1">
    <property type="nucleotide sequence ID" value="NZ_JAIRBC010000004.1"/>
</dbReference>
<comment type="caution">
    <text evidence="2">The sequence shown here is derived from an EMBL/GenBank/DDBJ whole genome shotgun (WGS) entry which is preliminary data.</text>
</comment>
<organism evidence="2 3">
    <name type="scientific">Cerina litoralis</name>
    <dbReference type="NCBI Taxonomy" id="2874477"/>
    <lineage>
        <taxon>Bacteria</taxon>
        <taxon>Pseudomonadati</taxon>
        <taxon>Bacteroidota</taxon>
        <taxon>Flavobacteriia</taxon>
        <taxon>Flavobacteriales</taxon>
        <taxon>Flavobacteriaceae</taxon>
        <taxon>Cerina</taxon>
    </lineage>
</organism>
<protein>
    <submittedName>
        <fullName evidence="2">Uncharacterized protein</fullName>
    </submittedName>
</protein>
<evidence type="ECO:0000313" key="2">
    <source>
        <dbReference type="EMBL" id="MCG2459871.1"/>
    </source>
</evidence>
<dbReference type="EMBL" id="JAIRBC010000004">
    <property type="protein sequence ID" value="MCG2459871.1"/>
    <property type="molecule type" value="Genomic_DNA"/>
</dbReference>
<keyword evidence="3" id="KW-1185">Reference proteome</keyword>
<feature type="chain" id="PRO_5041952687" evidence="1">
    <location>
        <begin position="19"/>
        <end position="61"/>
    </location>
</feature>
<gene>
    <name evidence="2" type="ORF">K8352_03860</name>
</gene>
<dbReference type="Proteomes" id="UP001200642">
    <property type="component" value="Unassembled WGS sequence"/>
</dbReference>
<dbReference type="PROSITE" id="PS51257">
    <property type="entry name" value="PROKAR_LIPOPROTEIN"/>
    <property type="match status" value="1"/>
</dbReference>
<sequence length="61" mass="6614">MKKLILIAIVLFSVTGMGGCTNKEGETEFETLTPKDPTEQTSAIDIDTVTVQSNTLNVKKL</sequence>
<feature type="signal peptide" evidence="1">
    <location>
        <begin position="1"/>
        <end position="18"/>
    </location>
</feature>
<evidence type="ECO:0000313" key="3">
    <source>
        <dbReference type="Proteomes" id="UP001200642"/>
    </source>
</evidence>
<evidence type="ECO:0000256" key="1">
    <source>
        <dbReference type="SAM" id="SignalP"/>
    </source>
</evidence>
<dbReference type="AlphaFoldDB" id="A0AAE3JNH4"/>
<proteinExistence type="predicted"/>
<keyword evidence="1" id="KW-0732">Signal</keyword>
<name>A0AAE3JNH4_9FLAO</name>
<reference evidence="2" key="1">
    <citation type="submission" date="2023-02" db="EMBL/GenBank/DDBJ databases">
        <title>Genome of Flavobacteriaceae gen. nov. sp. strain F89.</title>
        <authorList>
            <person name="Wang Y."/>
        </authorList>
    </citation>
    <scope>NUCLEOTIDE SEQUENCE</scope>
    <source>
        <strain evidence="2">F89</strain>
    </source>
</reference>
<accession>A0AAE3JNH4</accession>